<dbReference type="SUPFAM" id="SSF52540">
    <property type="entry name" value="P-loop containing nucleoside triphosphate hydrolases"/>
    <property type="match status" value="1"/>
</dbReference>
<accession>A0A2S7KNN2</accession>
<dbReference type="Proteomes" id="UP000239800">
    <property type="component" value="Unassembled WGS sequence"/>
</dbReference>
<comment type="caution">
    <text evidence="1">The sequence shown here is derived from an EMBL/GenBank/DDBJ whole genome shotgun (WGS) entry which is preliminary data.</text>
</comment>
<organism evidence="1 2">
    <name type="scientific">Aureitalea marina</name>
    <dbReference type="NCBI Taxonomy" id="930804"/>
    <lineage>
        <taxon>Bacteria</taxon>
        <taxon>Pseudomonadati</taxon>
        <taxon>Bacteroidota</taxon>
        <taxon>Flavobacteriia</taxon>
        <taxon>Flavobacteriales</taxon>
        <taxon>Flavobacteriaceae</taxon>
        <taxon>Aureitalea</taxon>
    </lineage>
</organism>
<sequence>MLSSLAFSGSTLFGLALGRHSRMTTLGEVMYLERDYHPNLQCSCGERLGECPMWSRVVKQANSQSVDVQFKFDKKWKGVDFDKKGFNFYKFLLINGFRPQRIYRDDQIENYRIRNGNFFNLMGKEFPDTEYFVDLSKTPERMEVLMGSPSIDAYYIHLRRNLKAVYKSNLSRRKMTRKGWGFKMLRESYLLHARERHRRKVFDRVPKSKRITVDFDLFKAQPMQEYRHVLNWLNLQDEEIKDPRSLSIKKQHLYLGNRWLFSSDPNYDVQISESSQKVELNRLERMSFNIFKTLLNPNFKD</sequence>
<dbReference type="InterPro" id="IPR027417">
    <property type="entry name" value="P-loop_NTPase"/>
</dbReference>
<evidence type="ECO:0000313" key="2">
    <source>
        <dbReference type="Proteomes" id="UP000239800"/>
    </source>
</evidence>
<dbReference type="EMBL" id="MQUB01000001">
    <property type="protein sequence ID" value="PQB04239.1"/>
    <property type="molecule type" value="Genomic_DNA"/>
</dbReference>
<evidence type="ECO:0008006" key="3">
    <source>
        <dbReference type="Google" id="ProtNLM"/>
    </source>
</evidence>
<reference evidence="1 2" key="1">
    <citation type="submission" date="2016-11" db="EMBL/GenBank/DDBJ databases">
        <title>Trade-off between light-utilization and light-protection in marine flavobacteria.</title>
        <authorList>
            <person name="Kumagai Y."/>
        </authorList>
    </citation>
    <scope>NUCLEOTIDE SEQUENCE [LARGE SCALE GENOMIC DNA]</scope>
    <source>
        <strain evidence="1 2">NBRC 107741</strain>
    </source>
</reference>
<proteinExistence type="predicted"/>
<evidence type="ECO:0000313" key="1">
    <source>
        <dbReference type="EMBL" id="PQB04239.1"/>
    </source>
</evidence>
<gene>
    <name evidence="1" type="ORF">BST85_04465</name>
</gene>
<protein>
    <recommendedName>
        <fullName evidence="3">Sulfotransferase domain-containing protein</fullName>
    </recommendedName>
</protein>
<keyword evidence="2" id="KW-1185">Reference proteome</keyword>
<name>A0A2S7KNN2_9FLAO</name>
<dbReference type="AlphaFoldDB" id="A0A2S7KNN2"/>
<dbReference type="Gene3D" id="3.40.50.300">
    <property type="entry name" value="P-loop containing nucleotide triphosphate hydrolases"/>
    <property type="match status" value="1"/>
</dbReference>